<evidence type="ECO:0000313" key="2">
    <source>
        <dbReference type="Proteomes" id="UP000196230"/>
    </source>
</evidence>
<dbReference type="AlphaFoldDB" id="A0A1R4JEK9"/>
<sequence length="63" mass="6963">MKGQPVDTYPDTMFGQFPSVVAAKRQEFSSMDDMAESLAPLVGSRELAKKLVVAYRQRGLGQQ</sequence>
<evidence type="ECO:0000313" key="1">
    <source>
        <dbReference type="EMBL" id="SJN30611.1"/>
    </source>
</evidence>
<gene>
    <name evidence="1" type="ORF">FM125_08205</name>
</gene>
<dbReference type="EMBL" id="FUKP01000056">
    <property type="protein sequence ID" value="SJN30611.1"/>
    <property type="molecule type" value="Genomic_DNA"/>
</dbReference>
<protein>
    <submittedName>
        <fullName evidence="1">Uncharacterized protein</fullName>
    </submittedName>
</protein>
<proteinExistence type="predicted"/>
<name>A0A1R4JEK9_9MICC</name>
<reference evidence="1 2" key="1">
    <citation type="submission" date="2017-02" db="EMBL/GenBank/DDBJ databases">
        <authorList>
            <person name="Peterson S.W."/>
        </authorList>
    </citation>
    <scope>NUCLEOTIDE SEQUENCE [LARGE SCALE GENOMIC DNA]</scope>
    <source>
        <strain evidence="1 2">2B3F</strain>
    </source>
</reference>
<organism evidence="1 2">
    <name type="scientific">Micrococcus lylae</name>
    <dbReference type="NCBI Taxonomy" id="1273"/>
    <lineage>
        <taxon>Bacteria</taxon>
        <taxon>Bacillati</taxon>
        <taxon>Actinomycetota</taxon>
        <taxon>Actinomycetes</taxon>
        <taxon>Micrococcales</taxon>
        <taxon>Micrococcaceae</taxon>
        <taxon>Micrococcus</taxon>
    </lineage>
</organism>
<accession>A0A1R4JEK9</accession>
<dbReference type="Proteomes" id="UP000196230">
    <property type="component" value="Unassembled WGS sequence"/>
</dbReference>